<keyword evidence="2" id="KW-0813">Transport</keyword>
<evidence type="ECO:0000313" key="7">
    <source>
        <dbReference type="EMBL" id="BAG45238.1"/>
    </source>
</evidence>
<dbReference type="PANTHER" id="PTHR47151">
    <property type="entry name" value="LEU/ILE/VAL-BINDING ABC TRANSPORTER SUBUNIT"/>
    <property type="match status" value="1"/>
</dbReference>
<dbReference type="HOGENOM" id="CLU_027128_6_0_4"/>
<dbReference type="eggNOG" id="COG0683">
    <property type="taxonomic scope" value="Bacteria"/>
</dbReference>
<evidence type="ECO:0000313" key="8">
    <source>
        <dbReference type="Proteomes" id="UP000008815"/>
    </source>
</evidence>
<dbReference type="InterPro" id="IPR000709">
    <property type="entry name" value="Leu_Ile_Val-bd"/>
</dbReference>
<keyword evidence="3 5" id="KW-0732">Signal</keyword>
<evidence type="ECO:0000256" key="2">
    <source>
        <dbReference type="ARBA" id="ARBA00022448"/>
    </source>
</evidence>
<protein>
    <submittedName>
        <fullName evidence="7">Branched-chain amino acid transport system substrate-binding protein</fullName>
    </submittedName>
</protein>
<dbReference type="Gene3D" id="3.40.50.2300">
    <property type="match status" value="2"/>
</dbReference>
<dbReference type="Proteomes" id="UP000008815">
    <property type="component" value="Chromosome 2"/>
</dbReference>
<dbReference type="KEGG" id="bmj:BMULJ_03365"/>
<sequence length="383" mass="40213">MTFRLRLLSAAALTVANLALPTGAAHAQEAIVKVGVAVPLTGGGAAYGKDIENGVRMAVDEANAARTTIGGKPVKFVIASQDDHSDPRIGVQAAQQLADGQVAVVIGHFNSGTTLPASKIYAKAGIPMITPSATNPDITRAGLGTVYRVIATDTQNAGNAGAYAASITKAKRIAIIDDRTAFGQGEADEFEKAVKANGGTIVAREFTNDKAVDFSAQLTKIKSVNADLVFFGGLDAQSAMLVKRMRQLGIRAQFLAGGGVMNANFIKLAGSAAEGAAVWEYGQPLSRLAKGKLFETKFKQKYGVDMLAYAPFAYDATWIAINAMQKANSTKPADFNAALKRTQYDGITGTIAFTETGDLRNPSSTLYEVKNAAWQPVTTKSAD</sequence>
<feature type="chain" id="PRO_5002613680" evidence="5">
    <location>
        <begin position="28"/>
        <end position="383"/>
    </location>
</feature>
<feature type="domain" description="Leucine-binding protein" evidence="6">
    <location>
        <begin position="32"/>
        <end position="370"/>
    </location>
</feature>
<evidence type="ECO:0000256" key="4">
    <source>
        <dbReference type="ARBA" id="ARBA00022970"/>
    </source>
</evidence>
<evidence type="ECO:0000256" key="1">
    <source>
        <dbReference type="ARBA" id="ARBA00010062"/>
    </source>
</evidence>
<dbReference type="InterPro" id="IPR028082">
    <property type="entry name" value="Peripla_BP_I"/>
</dbReference>
<dbReference type="KEGG" id="bmu:Bmul_5152"/>
<evidence type="ECO:0000256" key="5">
    <source>
        <dbReference type="SAM" id="SignalP"/>
    </source>
</evidence>
<keyword evidence="8" id="KW-1185">Reference proteome</keyword>
<evidence type="ECO:0000259" key="6">
    <source>
        <dbReference type="Pfam" id="PF13458"/>
    </source>
</evidence>
<proteinExistence type="inferred from homology"/>
<dbReference type="PANTHER" id="PTHR47151:SF2">
    <property type="entry name" value="AMINO ACID BINDING PROTEIN"/>
    <property type="match status" value="1"/>
</dbReference>
<reference evidence="7 8" key="1">
    <citation type="submission" date="2007-04" db="EMBL/GenBank/DDBJ databases">
        <title>Complete genome sequence of Burkholderia multivorans ATCC 17616.</title>
        <authorList>
            <person name="Ohtsubo Y."/>
            <person name="Yamashita A."/>
            <person name="Kurokawa K."/>
            <person name="Takami H."/>
            <person name="Yuhara S."/>
            <person name="Nishiyama E."/>
            <person name="Endo R."/>
            <person name="Miyazaki R."/>
            <person name="Ono A."/>
            <person name="Yano K."/>
            <person name="Ito M."/>
            <person name="Sota M."/>
            <person name="Yuji N."/>
            <person name="Hattori M."/>
            <person name="Tsuda M."/>
        </authorList>
    </citation>
    <scope>NUCLEOTIDE SEQUENCE [LARGE SCALE GENOMIC DNA]</scope>
    <source>
        <strain evidence="8">ATCC 17616 / 249</strain>
    </source>
</reference>
<evidence type="ECO:0000256" key="3">
    <source>
        <dbReference type="ARBA" id="ARBA00022729"/>
    </source>
</evidence>
<dbReference type="RefSeq" id="WP_012217652.1">
    <property type="nucleotide sequence ID" value="NC_010086.1"/>
</dbReference>
<dbReference type="Pfam" id="PF13458">
    <property type="entry name" value="Peripla_BP_6"/>
    <property type="match status" value="1"/>
</dbReference>
<dbReference type="CDD" id="cd06342">
    <property type="entry name" value="PBP1_ABC_LIVBP-like"/>
    <property type="match status" value="1"/>
</dbReference>
<comment type="similarity">
    <text evidence="1">Belongs to the leucine-binding protein family.</text>
</comment>
<dbReference type="GO" id="GO:0006865">
    <property type="term" value="P:amino acid transport"/>
    <property type="evidence" value="ECO:0007669"/>
    <property type="project" value="UniProtKB-KW"/>
</dbReference>
<gene>
    <name evidence="7" type="primary">livK</name>
    <name evidence="7" type="ordered locus">BMULJ_03365</name>
</gene>
<dbReference type="STRING" id="395019.BMULJ_03365"/>
<dbReference type="EMBL" id="AP009386">
    <property type="protein sequence ID" value="BAG45238.1"/>
    <property type="molecule type" value="Genomic_DNA"/>
</dbReference>
<feature type="signal peptide" evidence="5">
    <location>
        <begin position="1"/>
        <end position="27"/>
    </location>
</feature>
<name>A0A0H3KJ55_BURM1</name>
<accession>A0A0H3KJ55</accession>
<dbReference type="SUPFAM" id="SSF53822">
    <property type="entry name" value="Periplasmic binding protein-like I"/>
    <property type="match status" value="1"/>
</dbReference>
<keyword evidence="4" id="KW-0029">Amino-acid transport</keyword>
<dbReference type="AlphaFoldDB" id="A0A0H3KJ55"/>
<dbReference type="InterPro" id="IPR028081">
    <property type="entry name" value="Leu-bd"/>
</dbReference>
<organism evidence="7 8">
    <name type="scientific">Burkholderia multivorans (strain ATCC 17616 / 249)</name>
    <dbReference type="NCBI Taxonomy" id="395019"/>
    <lineage>
        <taxon>Bacteria</taxon>
        <taxon>Pseudomonadati</taxon>
        <taxon>Pseudomonadota</taxon>
        <taxon>Betaproteobacteria</taxon>
        <taxon>Burkholderiales</taxon>
        <taxon>Burkholderiaceae</taxon>
        <taxon>Burkholderia</taxon>
        <taxon>Burkholderia cepacia complex</taxon>
    </lineage>
</organism>
<dbReference type="PRINTS" id="PR00337">
    <property type="entry name" value="LEUILEVALBP"/>
</dbReference>